<organism evidence="2">
    <name type="scientific">Melanopsichium pennsylvanicum 4</name>
    <dbReference type="NCBI Taxonomy" id="1398559"/>
    <lineage>
        <taxon>Eukaryota</taxon>
        <taxon>Fungi</taxon>
        <taxon>Dikarya</taxon>
        <taxon>Basidiomycota</taxon>
        <taxon>Ustilaginomycotina</taxon>
        <taxon>Ustilaginomycetes</taxon>
        <taxon>Ustilaginales</taxon>
        <taxon>Ustilaginaceae</taxon>
        <taxon>Melanopsichium</taxon>
    </lineage>
</organism>
<feature type="compositionally biased region" description="Polar residues" evidence="1">
    <location>
        <begin position="184"/>
        <end position="194"/>
    </location>
</feature>
<feature type="region of interest" description="Disordered" evidence="1">
    <location>
        <begin position="1"/>
        <end position="60"/>
    </location>
</feature>
<feature type="compositionally biased region" description="Gly residues" evidence="1">
    <location>
        <begin position="1"/>
        <end position="17"/>
    </location>
</feature>
<name>A0A077R065_9BASI</name>
<proteinExistence type="predicted"/>
<feature type="region of interest" description="Disordered" evidence="1">
    <location>
        <begin position="139"/>
        <end position="194"/>
    </location>
</feature>
<reference evidence="2" key="1">
    <citation type="journal article" date="2014" name="Genome Biol. Evol.">
        <title>Gene Loss Rather Than Gene Gain Is Associated with a Host Jump from Monocots to Dicots in the Smut Fungus Melanopsichium pennsylvanicum.</title>
        <authorList>
            <person name="Sharma R."/>
            <person name="Mishra B."/>
            <person name="Runge F."/>
            <person name="Thines M."/>
        </authorList>
    </citation>
    <scope>NUCLEOTIDE SEQUENCE</scope>
    <source>
        <strain evidence="2">4</strain>
    </source>
</reference>
<sequence>MPGTGPNGAHGGGGGNKGSSHSNHAFDFDQRSMELARDLSRSHPSFQPSLPHEDLQPLSESELMDAFSHLDFDESTRVALAQRLEVMQQHETNSAASVFGSGAGLDVSDASITDGGGGGGAKRTDPFASSGYNRDPNAFMFSPFSPTDSPIVGGKSDLPTSRSSSSSLHLATARLDDEAKGGSMETNTVGKAER</sequence>
<protein>
    <submittedName>
        <fullName evidence="2">Uncharacterized protein</fullName>
    </submittedName>
</protein>
<accession>A0A077R065</accession>
<evidence type="ECO:0000256" key="1">
    <source>
        <dbReference type="SAM" id="MobiDB-lite"/>
    </source>
</evidence>
<dbReference type="AlphaFoldDB" id="A0A077R065"/>
<dbReference type="EMBL" id="HG529531">
    <property type="protein sequence ID" value="CDI52207.1"/>
    <property type="molecule type" value="Genomic_DNA"/>
</dbReference>
<feature type="compositionally biased region" description="Basic and acidic residues" evidence="1">
    <location>
        <begin position="24"/>
        <end position="41"/>
    </location>
</feature>
<evidence type="ECO:0000313" key="2">
    <source>
        <dbReference type="EMBL" id="CDI52207.1"/>
    </source>
</evidence>